<protein>
    <submittedName>
        <fullName evidence="1">Uncharacterized protein</fullName>
    </submittedName>
</protein>
<dbReference type="AlphaFoldDB" id="A0A2V4VU93"/>
<reference evidence="2 4" key="2">
    <citation type="submission" date="2020-06" db="EMBL/GenBank/DDBJ databases">
        <title>Complete genome of Paenibacillus barcinonensis KACC11450.</title>
        <authorList>
            <person name="Kim M."/>
            <person name="Park Y.-J."/>
            <person name="Shin J.-H."/>
        </authorList>
    </citation>
    <scope>NUCLEOTIDE SEQUENCE [LARGE SCALE GENOMIC DNA]</scope>
    <source>
        <strain evidence="2 4">KACC11450</strain>
    </source>
</reference>
<organism evidence="1 3">
    <name type="scientific">Paenibacillus barcinonensis</name>
    <dbReference type="NCBI Taxonomy" id="198119"/>
    <lineage>
        <taxon>Bacteria</taxon>
        <taxon>Bacillati</taxon>
        <taxon>Bacillota</taxon>
        <taxon>Bacilli</taxon>
        <taxon>Bacillales</taxon>
        <taxon>Paenibacillaceae</taxon>
        <taxon>Paenibacillus</taxon>
    </lineage>
</organism>
<sequence>MITLHRIRTFFAPVQTEMPAELKDYSGLYGNVGATMEINIQNGIVKVSFVKERNAKTYVKVQGYLSLPGLGQMGMSTYDYQKLEHNKLDAVTQEKGSARNGLQYFALDEKIPSLFYLVPSQLIKSFKVRCCSSPSQLVNRQPGFRRTNLSFLVVTSVMSSRFI</sequence>
<gene>
    <name evidence="1" type="ORF">DFQ00_104339</name>
    <name evidence="2" type="ORF">HUB98_01130</name>
</gene>
<dbReference type="EMBL" id="CP054614">
    <property type="protein sequence ID" value="QKS55051.1"/>
    <property type="molecule type" value="Genomic_DNA"/>
</dbReference>
<dbReference type="RefSeq" id="WP_110896198.1">
    <property type="nucleotide sequence ID" value="NZ_CP054614.1"/>
</dbReference>
<accession>A0A2V4VU93</accession>
<evidence type="ECO:0000313" key="2">
    <source>
        <dbReference type="EMBL" id="QKS55051.1"/>
    </source>
</evidence>
<dbReference type="EMBL" id="QJSW01000004">
    <property type="protein sequence ID" value="PYE50380.1"/>
    <property type="molecule type" value="Genomic_DNA"/>
</dbReference>
<proteinExistence type="predicted"/>
<evidence type="ECO:0000313" key="3">
    <source>
        <dbReference type="Proteomes" id="UP000247790"/>
    </source>
</evidence>
<evidence type="ECO:0000313" key="4">
    <source>
        <dbReference type="Proteomes" id="UP000509327"/>
    </source>
</evidence>
<dbReference type="Proteomes" id="UP000509327">
    <property type="component" value="Chromosome"/>
</dbReference>
<reference evidence="1 3" key="1">
    <citation type="submission" date="2018-06" db="EMBL/GenBank/DDBJ databases">
        <title>Genomic Encyclopedia of Type Strains, Phase III (KMG-III): the genomes of soil and plant-associated and newly described type strains.</title>
        <authorList>
            <person name="Whitman W."/>
        </authorList>
    </citation>
    <scope>NUCLEOTIDE SEQUENCE [LARGE SCALE GENOMIC DNA]</scope>
    <source>
        <strain evidence="1 3">CECT 7022</strain>
    </source>
</reference>
<evidence type="ECO:0000313" key="1">
    <source>
        <dbReference type="EMBL" id="PYE50380.1"/>
    </source>
</evidence>
<name>A0A2V4VU93_PAEBA</name>
<keyword evidence="4" id="KW-1185">Reference proteome</keyword>
<dbReference type="Proteomes" id="UP000247790">
    <property type="component" value="Unassembled WGS sequence"/>
</dbReference>